<dbReference type="InterPro" id="IPR047838">
    <property type="entry name" value="STM4013-like"/>
</dbReference>
<proteinExistence type="predicted"/>
<keyword evidence="3" id="KW-1185">Reference proteome</keyword>
<gene>
    <name evidence="2" type="ORF">K6Y31_14050</name>
</gene>
<evidence type="ECO:0000313" key="2">
    <source>
        <dbReference type="EMBL" id="MCE2595932.1"/>
    </source>
</evidence>
<dbReference type="Gene3D" id="3.40.720.10">
    <property type="entry name" value="Alkaline Phosphatase, subunit A"/>
    <property type="match status" value="1"/>
</dbReference>
<dbReference type="Proteomes" id="UP001201273">
    <property type="component" value="Unassembled WGS sequence"/>
</dbReference>
<protein>
    <submittedName>
        <fullName evidence="2">STM4013/SEN3800 family hydrolase</fullName>
    </submittedName>
</protein>
<sequence>MSSGSNGQASLLDESISLNMNQIVGSHDIVLLTLDTLRFDVAQTLLTQGELPVLGQFISAWQPRHSPGSFTYAAHHAIFSGFFPTPIDDPLAPRLMAVDFHGSRSIDKNTQVFQQATIVEGLAEQGYQTLCIGGVGFFNKLTPLGQTLPNLFQHSYWSEQTGVTAPDSTERQIDQAIHLLKQAPVAQKAFLFINISAIHQPNYFYSARHLEQGCKEDDLRSHGAALCYVDNQLQRLFDYFKSRRDTLFILCSDHGTCYGEQGYSGHRLAHETVWTVPYAQFIQRAAQ</sequence>
<name>A0ABS8WCT0_9GAMM</name>
<dbReference type="SUPFAM" id="SSF53649">
    <property type="entry name" value="Alkaline phosphatase-like"/>
    <property type="match status" value="1"/>
</dbReference>
<comment type="caution">
    <text evidence="2">The sequence shown here is derived from an EMBL/GenBank/DDBJ whole genome shotgun (WGS) entry which is preliminary data.</text>
</comment>
<reference evidence="2 3" key="1">
    <citation type="journal article" date="2022" name="Environ. Microbiol. Rep.">
        <title>Eco-phylogenetic analyses reveal divergent evolution of vitamin B12 metabolism in the marine bacterial family 'Psychromonadaceae'.</title>
        <authorList>
            <person name="Jin X."/>
            <person name="Yang Y."/>
            <person name="Cao H."/>
            <person name="Gao B."/>
            <person name="Zhao Z."/>
        </authorList>
    </citation>
    <scope>NUCLEOTIDE SEQUENCE [LARGE SCALE GENOMIC DNA]</scope>
    <source>
        <strain evidence="2 3">MKS20</strain>
    </source>
</reference>
<evidence type="ECO:0000259" key="1">
    <source>
        <dbReference type="Pfam" id="PF00884"/>
    </source>
</evidence>
<dbReference type="Pfam" id="PF00884">
    <property type="entry name" value="Sulfatase"/>
    <property type="match status" value="1"/>
</dbReference>
<organism evidence="2 3">
    <name type="scientific">Motilimonas cestriensis</name>
    <dbReference type="NCBI Taxonomy" id="2742685"/>
    <lineage>
        <taxon>Bacteria</taxon>
        <taxon>Pseudomonadati</taxon>
        <taxon>Pseudomonadota</taxon>
        <taxon>Gammaproteobacteria</taxon>
        <taxon>Alteromonadales</taxon>
        <taxon>Alteromonadales genera incertae sedis</taxon>
        <taxon>Motilimonas</taxon>
    </lineage>
</organism>
<dbReference type="InterPro" id="IPR000917">
    <property type="entry name" value="Sulfatase_N"/>
</dbReference>
<evidence type="ECO:0000313" key="3">
    <source>
        <dbReference type="Proteomes" id="UP001201273"/>
    </source>
</evidence>
<dbReference type="NCBIfam" id="NF038075">
    <property type="entry name" value="fam_STM4013"/>
    <property type="match status" value="1"/>
</dbReference>
<accession>A0ABS8WCT0</accession>
<keyword evidence="2" id="KW-0378">Hydrolase</keyword>
<dbReference type="RefSeq" id="WP_233053595.1">
    <property type="nucleotide sequence ID" value="NZ_JAIMJA010000014.1"/>
</dbReference>
<dbReference type="GO" id="GO:0016787">
    <property type="term" value="F:hydrolase activity"/>
    <property type="evidence" value="ECO:0007669"/>
    <property type="project" value="UniProtKB-KW"/>
</dbReference>
<feature type="domain" description="Sulfatase N-terminal" evidence="1">
    <location>
        <begin position="114"/>
        <end position="273"/>
    </location>
</feature>
<dbReference type="InterPro" id="IPR017850">
    <property type="entry name" value="Alkaline_phosphatase_core_sf"/>
</dbReference>
<dbReference type="EMBL" id="JAIMJA010000014">
    <property type="protein sequence ID" value="MCE2595932.1"/>
    <property type="molecule type" value="Genomic_DNA"/>
</dbReference>